<dbReference type="PANTHER" id="PTHR33491">
    <property type="entry name" value="OSJNBA0016N04.9 PROTEIN"/>
    <property type="match status" value="1"/>
</dbReference>
<organism evidence="4 5">
    <name type="scientific">Heracleum sosnowskyi</name>
    <dbReference type="NCBI Taxonomy" id="360622"/>
    <lineage>
        <taxon>Eukaryota</taxon>
        <taxon>Viridiplantae</taxon>
        <taxon>Streptophyta</taxon>
        <taxon>Embryophyta</taxon>
        <taxon>Tracheophyta</taxon>
        <taxon>Spermatophyta</taxon>
        <taxon>Magnoliopsida</taxon>
        <taxon>eudicotyledons</taxon>
        <taxon>Gunneridae</taxon>
        <taxon>Pentapetalae</taxon>
        <taxon>asterids</taxon>
        <taxon>campanulids</taxon>
        <taxon>Apiales</taxon>
        <taxon>Apiaceae</taxon>
        <taxon>Apioideae</taxon>
        <taxon>apioid superclade</taxon>
        <taxon>Tordylieae</taxon>
        <taxon>Tordyliinae</taxon>
        <taxon>Heracleum</taxon>
    </lineage>
</organism>
<sequence>MLSRPATTSDISNTITKARVITKPGCKSKCGNLTAVPYPFGIGVGSGCSLDSSTWFNVNCNTFFNPPKAFIVGENTQIHDVSNSQISLILLSVSQTRNTFTVIGCDDLALITGSIKGISVAFAFSICSKAEVVLDYGCSVICCQIVIQKV</sequence>
<dbReference type="Pfam" id="PF13947">
    <property type="entry name" value="GUB_WAK_bind"/>
    <property type="match status" value="1"/>
</dbReference>
<comment type="subcellular location">
    <subcellularLocation>
        <location evidence="1">Membrane</location>
        <topology evidence="1">Single-pass membrane protein</topology>
    </subcellularLocation>
</comment>
<dbReference type="Proteomes" id="UP001237642">
    <property type="component" value="Unassembled WGS sequence"/>
</dbReference>
<evidence type="ECO:0000313" key="4">
    <source>
        <dbReference type="EMBL" id="KAK1370364.1"/>
    </source>
</evidence>
<dbReference type="GO" id="GO:0030247">
    <property type="term" value="F:polysaccharide binding"/>
    <property type="evidence" value="ECO:0007669"/>
    <property type="project" value="InterPro"/>
</dbReference>
<reference evidence="4" key="1">
    <citation type="submission" date="2023-02" db="EMBL/GenBank/DDBJ databases">
        <title>Genome of toxic invasive species Heracleum sosnowskyi carries increased number of genes despite the absence of recent whole-genome duplications.</title>
        <authorList>
            <person name="Schelkunov M."/>
            <person name="Shtratnikova V."/>
            <person name="Makarenko M."/>
            <person name="Klepikova A."/>
            <person name="Omelchenko D."/>
            <person name="Novikova G."/>
            <person name="Obukhova E."/>
            <person name="Bogdanov V."/>
            <person name="Penin A."/>
            <person name="Logacheva M."/>
        </authorList>
    </citation>
    <scope>NUCLEOTIDE SEQUENCE</scope>
    <source>
        <strain evidence="4">Hsosn_3</strain>
        <tissue evidence="4">Leaf</tissue>
    </source>
</reference>
<name>A0AAD8HPT9_9APIA</name>
<proteinExistence type="predicted"/>
<evidence type="ECO:0000256" key="2">
    <source>
        <dbReference type="ARBA" id="ARBA00022729"/>
    </source>
</evidence>
<comment type="caution">
    <text evidence="4">The sequence shown here is derived from an EMBL/GenBank/DDBJ whole genome shotgun (WGS) entry which is preliminary data.</text>
</comment>
<feature type="domain" description="Wall-associated receptor kinase galacturonan-binding" evidence="3">
    <location>
        <begin position="26"/>
        <end position="85"/>
    </location>
</feature>
<gene>
    <name evidence="4" type="ORF">POM88_036456</name>
</gene>
<dbReference type="EMBL" id="JAUIZM010000008">
    <property type="protein sequence ID" value="KAK1370364.1"/>
    <property type="molecule type" value="Genomic_DNA"/>
</dbReference>
<dbReference type="GO" id="GO:0016020">
    <property type="term" value="C:membrane"/>
    <property type="evidence" value="ECO:0007669"/>
    <property type="project" value="UniProtKB-SubCell"/>
</dbReference>
<evidence type="ECO:0000313" key="5">
    <source>
        <dbReference type="Proteomes" id="UP001237642"/>
    </source>
</evidence>
<keyword evidence="5" id="KW-1185">Reference proteome</keyword>
<keyword evidence="2" id="KW-0732">Signal</keyword>
<dbReference type="InterPro" id="IPR025287">
    <property type="entry name" value="WAK_GUB"/>
</dbReference>
<evidence type="ECO:0000256" key="1">
    <source>
        <dbReference type="ARBA" id="ARBA00004167"/>
    </source>
</evidence>
<protein>
    <recommendedName>
        <fullName evidence="3">Wall-associated receptor kinase galacturonan-binding domain-containing protein</fullName>
    </recommendedName>
</protein>
<reference evidence="4" key="2">
    <citation type="submission" date="2023-05" db="EMBL/GenBank/DDBJ databases">
        <authorList>
            <person name="Schelkunov M.I."/>
        </authorList>
    </citation>
    <scope>NUCLEOTIDE SEQUENCE</scope>
    <source>
        <strain evidence="4">Hsosn_3</strain>
        <tissue evidence="4">Leaf</tissue>
    </source>
</reference>
<dbReference type="AlphaFoldDB" id="A0AAD8HPT9"/>
<evidence type="ECO:0000259" key="3">
    <source>
        <dbReference type="Pfam" id="PF13947"/>
    </source>
</evidence>
<accession>A0AAD8HPT9</accession>